<accession>A2GA52</accession>
<dbReference type="Proteomes" id="UP000001542">
    <property type="component" value="Unassembled WGS sequence"/>
</dbReference>
<reference evidence="4" key="1">
    <citation type="submission" date="2006-10" db="EMBL/GenBank/DDBJ databases">
        <authorList>
            <person name="Amadeo P."/>
            <person name="Zhao Q."/>
            <person name="Wortman J."/>
            <person name="Fraser-Liggett C."/>
            <person name="Carlton J."/>
        </authorList>
    </citation>
    <scope>NUCLEOTIDE SEQUENCE</scope>
    <source>
        <strain evidence="4">G3</strain>
    </source>
</reference>
<evidence type="ECO:0000256" key="2">
    <source>
        <dbReference type="ARBA" id="ARBA00023157"/>
    </source>
</evidence>
<evidence type="ECO:0000313" key="5">
    <source>
        <dbReference type="Proteomes" id="UP000001542"/>
    </source>
</evidence>
<gene>
    <name evidence="4" type="ORF">TVAG_460050</name>
</gene>
<dbReference type="SMR" id="A2GA52"/>
<dbReference type="Gene3D" id="3.90.550.10">
    <property type="entry name" value="Spore Coat Polysaccharide Biosynthesis Protein SpsA, Chain A"/>
    <property type="match status" value="1"/>
</dbReference>
<dbReference type="KEGG" id="tva:4743612"/>
<keyword evidence="1" id="KW-0808">Transferase</keyword>
<dbReference type="InParanoid" id="A2GA52"/>
<dbReference type="Pfam" id="PF09258">
    <property type="entry name" value="Glyco_transf_64"/>
    <property type="match status" value="1"/>
</dbReference>
<evidence type="ECO:0000259" key="3">
    <source>
        <dbReference type="Pfam" id="PF09258"/>
    </source>
</evidence>
<feature type="domain" description="Glycosyl transferase 64" evidence="3">
    <location>
        <begin position="46"/>
        <end position="238"/>
    </location>
</feature>
<dbReference type="EMBL" id="DS114776">
    <property type="protein sequence ID" value="EAX85969.1"/>
    <property type="molecule type" value="Genomic_DNA"/>
</dbReference>
<keyword evidence="5" id="KW-1185">Reference proteome</keyword>
<keyword evidence="2" id="KW-1015">Disulfide bond</keyword>
<dbReference type="RefSeq" id="XP_001298899.1">
    <property type="nucleotide sequence ID" value="XM_001298898.1"/>
</dbReference>
<dbReference type="AlphaFoldDB" id="A2GA52"/>
<evidence type="ECO:0000313" key="4">
    <source>
        <dbReference type="EMBL" id="EAX85969.1"/>
    </source>
</evidence>
<organism evidence="4 5">
    <name type="scientific">Trichomonas vaginalis (strain ATCC PRA-98 / G3)</name>
    <dbReference type="NCBI Taxonomy" id="412133"/>
    <lineage>
        <taxon>Eukaryota</taxon>
        <taxon>Metamonada</taxon>
        <taxon>Parabasalia</taxon>
        <taxon>Trichomonadida</taxon>
        <taxon>Trichomonadidae</taxon>
        <taxon>Trichomonas</taxon>
    </lineage>
</organism>
<sequence length="278" mass="32541">MLAKLLSFITNASPAKEYRNIELFDINSFKENKIPSENNKYSIFFNIKSENQTNIIDFVNQLSNANLGLCSHIYIFRKKEINFLKFTNIKTSITEVDSSRRTIDNYFYFPPLIQSDHIIFIDDTFPLTTQNFFNKLEKIMYNIIDRPGVSKIYGPFASSISKSKESSDIQNGYNMIHTNFAIINYQYMNLYNILVKLLPKQLKEDLGIECADVLLNFFAYRLNKSPLTRIKMEENTQNVMTRFLINSTAQNKCVKLINEYKPDFSWESYSFSEEIPLI</sequence>
<dbReference type="GO" id="GO:0016757">
    <property type="term" value="F:glycosyltransferase activity"/>
    <property type="evidence" value="ECO:0007669"/>
    <property type="project" value="InterPro"/>
</dbReference>
<name>A2GA52_TRIV3</name>
<dbReference type="VEuPathDB" id="TrichDB:TVAGG3_0207010"/>
<dbReference type="InterPro" id="IPR029044">
    <property type="entry name" value="Nucleotide-diphossugar_trans"/>
</dbReference>
<reference evidence="4" key="2">
    <citation type="journal article" date="2007" name="Science">
        <title>Draft genome sequence of the sexually transmitted pathogen Trichomonas vaginalis.</title>
        <authorList>
            <person name="Carlton J.M."/>
            <person name="Hirt R.P."/>
            <person name="Silva J.C."/>
            <person name="Delcher A.L."/>
            <person name="Schatz M."/>
            <person name="Zhao Q."/>
            <person name="Wortman J.R."/>
            <person name="Bidwell S.L."/>
            <person name="Alsmark U.C.M."/>
            <person name="Besteiro S."/>
            <person name="Sicheritz-Ponten T."/>
            <person name="Noel C.J."/>
            <person name="Dacks J.B."/>
            <person name="Foster P.G."/>
            <person name="Simillion C."/>
            <person name="Van de Peer Y."/>
            <person name="Miranda-Saavedra D."/>
            <person name="Barton G.J."/>
            <person name="Westrop G.D."/>
            <person name="Mueller S."/>
            <person name="Dessi D."/>
            <person name="Fiori P.L."/>
            <person name="Ren Q."/>
            <person name="Paulsen I."/>
            <person name="Zhang H."/>
            <person name="Bastida-Corcuera F.D."/>
            <person name="Simoes-Barbosa A."/>
            <person name="Brown M.T."/>
            <person name="Hayes R.D."/>
            <person name="Mukherjee M."/>
            <person name="Okumura C.Y."/>
            <person name="Schneider R."/>
            <person name="Smith A.J."/>
            <person name="Vanacova S."/>
            <person name="Villalvazo M."/>
            <person name="Haas B.J."/>
            <person name="Pertea M."/>
            <person name="Feldblyum T.V."/>
            <person name="Utterback T.R."/>
            <person name="Shu C.L."/>
            <person name="Osoegawa K."/>
            <person name="de Jong P.J."/>
            <person name="Hrdy I."/>
            <person name="Horvathova L."/>
            <person name="Zubacova Z."/>
            <person name="Dolezal P."/>
            <person name="Malik S.B."/>
            <person name="Logsdon J.M. Jr."/>
            <person name="Henze K."/>
            <person name="Gupta A."/>
            <person name="Wang C.C."/>
            <person name="Dunne R.L."/>
            <person name="Upcroft J.A."/>
            <person name="Upcroft P."/>
            <person name="White O."/>
            <person name="Salzberg S.L."/>
            <person name="Tang P."/>
            <person name="Chiu C.-H."/>
            <person name="Lee Y.-S."/>
            <person name="Embley T.M."/>
            <person name="Coombs G.H."/>
            <person name="Mottram J.C."/>
            <person name="Tachezy J."/>
            <person name="Fraser-Liggett C.M."/>
            <person name="Johnson P.J."/>
        </authorList>
    </citation>
    <scope>NUCLEOTIDE SEQUENCE [LARGE SCALE GENOMIC DNA]</scope>
    <source>
        <strain evidence="4">G3</strain>
    </source>
</reference>
<dbReference type="GO" id="GO:0016020">
    <property type="term" value="C:membrane"/>
    <property type="evidence" value="ECO:0007669"/>
    <property type="project" value="InterPro"/>
</dbReference>
<dbReference type="VEuPathDB" id="TrichDB:TVAG_460050"/>
<proteinExistence type="predicted"/>
<dbReference type="InterPro" id="IPR015338">
    <property type="entry name" value="GT64_dom"/>
</dbReference>
<evidence type="ECO:0000256" key="1">
    <source>
        <dbReference type="ARBA" id="ARBA00022679"/>
    </source>
</evidence>
<protein>
    <recommendedName>
        <fullName evidence="3">Glycosyl transferase 64 domain-containing protein</fullName>
    </recommendedName>
</protein>